<dbReference type="NCBIfam" id="TIGR03445">
    <property type="entry name" value="mycothiol_MshB"/>
    <property type="match status" value="1"/>
</dbReference>
<comment type="catalytic activity">
    <reaction evidence="4">
        <text>1D-myo-inositol 2-acetamido-2-deoxy-alpha-D-glucopyranoside + H2O = 1D-myo-inositol 2-amino-2-deoxy-alpha-D-glucopyranoside + acetate</text>
        <dbReference type="Rhea" id="RHEA:26180"/>
        <dbReference type="ChEBI" id="CHEBI:15377"/>
        <dbReference type="ChEBI" id="CHEBI:30089"/>
        <dbReference type="ChEBI" id="CHEBI:52442"/>
        <dbReference type="ChEBI" id="CHEBI:58886"/>
        <dbReference type="EC" id="3.5.1.103"/>
    </reaction>
</comment>
<dbReference type="PANTHER" id="PTHR12993:SF26">
    <property type="entry name" value="1D-MYO-INOSITOL 2-ACETAMIDO-2-DEOXY-ALPHA-D-GLUCOPYRANOSIDE DEACETYLASE"/>
    <property type="match status" value="1"/>
</dbReference>
<dbReference type="Pfam" id="PF02585">
    <property type="entry name" value="PIG-L"/>
    <property type="match status" value="1"/>
</dbReference>
<evidence type="ECO:0000256" key="3">
    <source>
        <dbReference type="ARBA" id="ARBA00022833"/>
    </source>
</evidence>
<evidence type="ECO:0000313" key="6">
    <source>
        <dbReference type="Proteomes" id="UP000185434"/>
    </source>
</evidence>
<comment type="similarity">
    <text evidence="4">Belongs to the MshB deacetylase family.</text>
</comment>
<dbReference type="SUPFAM" id="SSF102588">
    <property type="entry name" value="LmbE-like"/>
    <property type="match status" value="1"/>
</dbReference>
<dbReference type="Gene3D" id="3.40.50.10320">
    <property type="entry name" value="LmbE-like"/>
    <property type="match status" value="1"/>
</dbReference>
<accession>A0A1L7CRZ3</accession>
<protein>
    <recommendedName>
        <fullName evidence="4">1D-myo-inositol 2-acetamido-2-deoxy-alpha-D-glucopyranoside deacetylase</fullName>
        <shortName evidence="4">GlcNAc-Ins deacetylase</shortName>
        <ecNumber evidence="4">3.5.1.103</ecNumber>
    </recommendedName>
    <alternativeName>
        <fullName evidence="4">N-acetyl-1-D-myo-inositol-2-amino-2-deoxy-alpha-D-glucopyranoside deacetylase</fullName>
    </alternativeName>
</protein>
<dbReference type="EMBL" id="CP009247">
    <property type="protein sequence ID" value="APT88625.1"/>
    <property type="molecule type" value="Genomic_DNA"/>
</dbReference>
<keyword evidence="6" id="KW-1185">Reference proteome</keyword>
<dbReference type="HAMAP" id="MF_01696">
    <property type="entry name" value="MshB"/>
    <property type="match status" value="1"/>
</dbReference>
<feature type="binding site" evidence="4">
    <location>
        <position position="148"/>
    </location>
    <ligand>
        <name>Zn(2+)</name>
        <dbReference type="ChEBI" id="CHEBI:29105"/>
    </ligand>
</feature>
<comment type="cofactor">
    <cofactor evidence="4">
        <name>Zn(2+)</name>
        <dbReference type="ChEBI" id="CHEBI:29105"/>
    </cofactor>
    <text evidence="4">Binds 1 zinc ion per subunit.</text>
</comment>
<dbReference type="PANTHER" id="PTHR12993">
    <property type="entry name" value="N-ACETYLGLUCOSAMINYL-PHOSPHATIDYLINOSITOL DE-N-ACETYLASE-RELATED"/>
    <property type="match status" value="1"/>
</dbReference>
<evidence type="ECO:0000313" key="5">
    <source>
        <dbReference type="EMBL" id="APT88625.1"/>
    </source>
</evidence>
<sequence length="297" mass="30810">MRDLTGLRVVAVHAHPDDETITMGGTLHQLAARGADCTVVTCTLGEEGEVIGPTWQNLIADEADQLGGYRIAELSAALAAIGVHGEFLGGAGAYRDSGMAGTPSAANPRAFVNDGGRAVDDLVAILERLRPQLVLTYDPNGGYGHPDHIHAHEITHAALERVEVDRLLWHVTPTGAQDAGLAAIAEIPAGWRRADDGELAAVSDDQVDCCTELSDADVAAKLAGFRAHATQLHVADGSVSRTNPVAAAADVSDHDTVAAVYCLSNLIAQPVLRREYFHLAAGAPVPAGGGPADGLLP</sequence>
<keyword evidence="3 4" id="KW-0862">Zinc</keyword>
<keyword evidence="1 4" id="KW-0479">Metal-binding</keyword>
<dbReference type="InterPro" id="IPR024078">
    <property type="entry name" value="LmbE-like_dom_sf"/>
</dbReference>
<dbReference type="EC" id="3.5.1.103" evidence="4"/>
<name>A0A1L7CRZ3_9CORY</name>
<dbReference type="InterPro" id="IPR017810">
    <property type="entry name" value="Mycothiol_biosynthesis_MshB"/>
</dbReference>
<comment type="function">
    <text evidence="4">Catalyzes the deacetylation of 1D-myo-inositol 2-acetamido-2-deoxy-alpha-D-glucopyranoside (GlcNAc-Ins) in the mycothiol biosynthesis pathway.</text>
</comment>
<organism evidence="5 6">
    <name type="scientific">Corynebacterium frankenforstense DSM 45800</name>
    <dbReference type="NCBI Taxonomy" id="1437875"/>
    <lineage>
        <taxon>Bacteria</taxon>
        <taxon>Bacillati</taxon>
        <taxon>Actinomycetota</taxon>
        <taxon>Actinomycetes</taxon>
        <taxon>Mycobacteriales</taxon>
        <taxon>Corynebacteriaceae</taxon>
        <taxon>Corynebacterium</taxon>
    </lineage>
</organism>
<evidence type="ECO:0000256" key="4">
    <source>
        <dbReference type="HAMAP-Rule" id="MF_01696"/>
    </source>
</evidence>
<feature type="binding site" evidence="4">
    <location>
        <position position="18"/>
    </location>
    <ligand>
        <name>Zn(2+)</name>
        <dbReference type="ChEBI" id="CHEBI:29105"/>
    </ligand>
</feature>
<feature type="binding site" evidence="4">
    <location>
        <position position="15"/>
    </location>
    <ligand>
        <name>Zn(2+)</name>
        <dbReference type="ChEBI" id="CHEBI:29105"/>
    </ligand>
</feature>
<reference evidence="5 6" key="1">
    <citation type="submission" date="2014-08" db="EMBL/GenBank/DDBJ databases">
        <title>Complete genome sequence of Corynebacterium frankenforstense ST18(T) (=DSM 45800(T)), isolated from raw cow milk.</title>
        <authorList>
            <person name="Ruckert C."/>
            <person name="Albersmeier A."/>
            <person name="Winkler A."/>
            <person name="Lipski A."/>
            <person name="Kalinowski J."/>
        </authorList>
    </citation>
    <scope>NUCLEOTIDE SEQUENCE [LARGE SCALE GENOMIC DNA]</scope>
    <source>
        <strain evidence="5 6">ST18</strain>
    </source>
</reference>
<evidence type="ECO:0000256" key="1">
    <source>
        <dbReference type="ARBA" id="ARBA00022723"/>
    </source>
</evidence>
<dbReference type="GO" id="GO:0008270">
    <property type="term" value="F:zinc ion binding"/>
    <property type="evidence" value="ECO:0007669"/>
    <property type="project" value="UniProtKB-UniRule"/>
</dbReference>
<gene>
    <name evidence="4" type="primary">mshB</name>
    <name evidence="5" type="ORF">CFRA_04360</name>
</gene>
<proteinExistence type="inferred from homology"/>
<keyword evidence="2 4" id="KW-0378">Hydrolase</keyword>
<dbReference type="Proteomes" id="UP000185434">
    <property type="component" value="Chromosome"/>
</dbReference>
<dbReference type="STRING" id="1437875.CFRA_04360"/>
<dbReference type="RefSeq" id="WP_075664863.1">
    <property type="nucleotide sequence ID" value="NZ_CP009247.1"/>
</dbReference>
<dbReference type="AlphaFoldDB" id="A0A1L7CRZ3"/>
<dbReference type="KEGG" id="cfk:CFRA_04360"/>
<dbReference type="InterPro" id="IPR003737">
    <property type="entry name" value="GlcNAc_PI_deacetylase-related"/>
</dbReference>
<evidence type="ECO:0000256" key="2">
    <source>
        <dbReference type="ARBA" id="ARBA00022801"/>
    </source>
</evidence>
<dbReference type="GO" id="GO:0010125">
    <property type="term" value="P:mycothiol biosynthetic process"/>
    <property type="evidence" value="ECO:0007669"/>
    <property type="project" value="UniProtKB-UniRule"/>
</dbReference>
<dbReference type="GO" id="GO:0035595">
    <property type="term" value="F:N-acetylglucosaminylinositol deacetylase activity"/>
    <property type="evidence" value="ECO:0007669"/>
    <property type="project" value="UniProtKB-EC"/>
</dbReference>